<feature type="chain" id="PRO_5004624318" description="DUF1573 domain-containing protein" evidence="1">
    <location>
        <begin position="23"/>
        <end position="174"/>
    </location>
</feature>
<comment type="caution">
    <text evidence="2">The sequence shown here is derived from an EMBL/GenBank/DDBJ whole genome shotgun (WGS) entry which is preliminary data.</text>
</comment>
<dbReference type="Gene3D" id="2.60.40.10">
    <property type="entry name" value="Immunoglobulins"/>
    <property type="match status" value="1"/>
</dbReference>
<sequence>MKINIKNLGRLLFLLLSLTACSPSKNDKTTIEIKDNYRHYYPIQAGQQLDIMFEIRNTGKKTLVLSDILTSCGCVVVKKSSVNTIPAGKTGHLILQYDSSKNIGYVKHYITLYGNFTNTHIKEVVFDVNVVPNALYTKDYEELHQEKKSKKGNTESLVDGDASQKGYYMDSDLL</sequence>
<keyword evidence="1" id="KW-0732">Signal</keyword>
<evidence type="ECO:0008006" key="4">
    <source>
        <dbReference type="Google" id="ProtNLM"/>
    </source>
</evidence>
<dbReference type="AlphaFoldDB" id="U2CEF0"/>
<dbReference type="PATRIC" id="fig|1321819.3.peg.178"/>
<dbReference type="HOGENOM" id="CLU_1559908_0_0_10"/>
<reference evidence="2 3" key="1">
    <citation type="submission" date="2013-08" db="EMBL/GenBank/DDBJ databases">
        <authorList>
            <person name="Weinstock G."/>
            <person name="Sodergren E."/>
            <person name="Wylie T."/>
            <person name="Fulton L."/>
            <person name="Fulton R."/>
            <person name="Fronick C."/>
            <person name="O'Laughlin M."/>
            <person name="Godfrey J."/>
            <person name="Miner T."/>
            <person name="Herter B."/>
            <person name="Appelbaum E."/>
            <person name="Cordes M."/>
            <person name="Lek S."/>
            <person name="Wollam A."/>
            <person name="Pepin K.H."/>
            <person name="Palsikar V.B."/>
            <person name="Mitreva M."/>
            <person name="Wilson R.K."/>
        </authorList>
    </citation>
    <scope>NUCLEOTIDE SEQUENCE [LARGE SCALE GENOMIC DNA]</scope>
    <source>
        <strain evidence="2 3">F0041</strain>
    </source>
</reference>
<dbReference type="InterPro" id="IPR013783">
    <property type="entry name" value="Ig-like_fold"/>
</dbReference>
<dbReference type="InterPro" id="IPR011467">
    <property type="entry name" value="DUF1573"/>
</dbReference>
<proteinExistence type="predicted"/>
<dbReference type="Proteomes" id="UP000016496">
    <property type="component" value="Unassembled WGS sequence"/>
</dbReference>
<organism evidence="2 3">
    <name type="scientific">Bacteroides pyogenes F0041</name>
    <dbReference type="NCBI Taxonomy" id="1321819"/>
    <lineage>
        <taxon>Bacteria</taxon>
        <taxon>Pseudomonadati</taxon>
        <taxon>Bacteroidota</taxon>
        <taxon>Bacteroidia</taxon>
        <taxon>Bacteroidales</taxon>
        <taxon>Bacteroidaceae</taxon>
        <taxon>Bacteroides</taxon>
    </lineage>
</organism>
<dbReference type="GeneID" id="99755458"/>
<gene>
    <name evidence="2" type="ORF">HMPREF1981_00190</name>
</gene>
<dbReference type="OrthoDB" id="1033173at2"/>
<accession>U2CEF0</accession>
<protein>
    <recommendedName>
        <fullName evidence="4">DUF1573 domain-containing protein</fullName>
    </recommendedName>
</protein>
<evidence type="ECO:0000313" key="2">
    <source>
        <dbReference type="EMBL" id="ERI88874.1"/>
    </source>
</evidence>
<dbReference type="EMBL" id="AWSV01000013">
    <property type="protein sequence ID" value="ERI88874.1"/>
    <property type="molecule type" value="Genomic_DNA"/>
</dbReference>
<evidence type="ECO:0000256" key="1">
    <source>
        <dbReference type="SAM" id="SignalP"/>
    </source>
</evidence>
<name>U2CEF0_9BACE</name>
<dbReference type="Pfam" id="PF07610">
    <property type="entry name" value="DUF1573"/>
    <property type="match status" value="1"/>
</dbReference>
<dbReference type="RefSeq" id="WP_021645596.1">
    <property type="nucleotide sequence ID" value="NZ_KE993111.1"/>
</dbReference>
<dbReference type="PROSITE" id="PS51257">
    <property type="entry name" value="PROKAR_LIPOPROTEIN"/>
    <property type="match status" value="1"/>
</dbReference>
<feature type="signal peptide" evidence="1">
    <location>
        <begin position="1"/>
        <end position="22"/>
    </location>
</feature>
<evidence type="ECO:0000313" key="3">
    <source>
        <dbReference type="Proteomes" id="UP000016496"/>
    </source>
</evidence>